<gene>
    <name evidence="2" type="ORF">SAMN04515671_2787</name>
</gene>
<organism evidence="2 3">
    <name type="scientific">Nakamurella panacisegetis</name>
    <dbReference type="NCBI Taxonomy" id="1090615"/>
    <lineage>
        <taxon>Bacteria</taxon>
        <taxon>Bacillati</taxon>
        <taxon>Actinomycetota</taxon>
        <taxon>Actinomycetes</taxon>
        <taxon>Nakamurellales</taxon>
        <taxon>Nakamurellaceae</taxon>
        <taxon>Nakamurella</taxon>
    </lineage>
</organism>
<dbReference type="AlphaFoldDB" id="A0A1H0PIB6"/>
<dbReference type="InterPro" id="IPR029044">
    <property type="entry name" value="Nucleotide-diphossugar_trans"/>
</dbReference>
<dbReference type="GO" id="GO:0016740">
    <property type="term" value="F:transferase activity"/>
    <property type="evidence" value="ECO:0007669"/>
    <property type="project" value="UniProtKB-KW"/>
</dbReference>
<dbReference type="EMBL" id="LT629710">
    <property type="protein sequence ID" value="SDP04743.1"/>
    <property type="molecule type" value="Genomic_DNA"/>
</dbReference>
<feature type="domain" description="Glycosyltransferase 2-like" evidence="1">
    <location>
        <begin position="11"/>
        <end position="178"/>
    </location>
</feature>
<protein>
    <submittedName>
        <fullName evidence="2">Glycosyl transferase family 2</fullName>
    </submittedName>
</protein>
<dbReference type="Gene3D" id="3.90.550.10">
    <property type="entry name" value="Spore Coat Polysaccharide Biosynthesis Protein SpsA, Chain A"/>
    <property type="match status" value="1"/>
</dbReference>
<dbReference type="OrthoDB" id="3177103at2"/>
<reference evidence="2 3" key="1">
    <citation type="submission" date="2016-10" db="EMBL/GenBank/DDBJ databases">
        <authorList>
            <person name="de Groot N.N."/>
        </authorList>
    </citation>
    <scope>NUCLEOTIDE SEQUENCE [LARGE SCALE GENOMIC DNA]</scope>
    <source>
        <strain evidence="3">P4-7,KCTC 19426,CECT 7604</strain>
    </source>
</reference>
<keyword evidence="2" id="KW-0808">Transferase</keyword>
<dbReference type="STRING" id="1090615.SAMN04515671_2787"/>
<proteinExistence type="predicted"/>
<evidence type="ECO:0000313" key="3">
    <source>
        <dbReference type="Proteomes" id="UP000198741"/>
    </source>
</evidence>
<dbReference type="PANTHER" id="PTHR43685:SF2">
    <property type="entry name" value="GLYCOSYLTRANSFERASE 2-LIKE DOMAIN-CONTAINING PROTEIN"/>
    <property type="match status" value="1"/>
</dbReference>
<keyword evidence="3" id="KW-1185">Reference proteome</keyword>
<dbReference type="InterPro" id="IPR050834">
    <property type="entry name" value="Glycosyltransf_2"/>
</dbReference>
<dbReference type="PANTHER" id="PTHR43685">
    <property type="entry name" value="GLYCOSYLTRANSFERASE"/>
    <property type="match status" value="1"/>
</dbReference>
<dbReference type="SUPFAM" id="SSF53448">
    <property type="entry name" value="Nucleotide-diphospho-sugar transferases"/>
    <property type="match status" value="1"/>
</dbReference>
<evidence type="ECO:0000313" key="2">
    <source>
        <dbReference type="EMBL" id="SDP04743.1"/>
    </source>
</evidence>
<accession>A0A1H0PIB6</accession>
<dbReference type="Pfam" id="PF00535">
    <property type="entry name" value="Glycos_transf_2"/>
    <property type="match status" value="1"/>
</dbReference>
<evidence type="ECO:0000259" key="1">
    <source>
        <dbReference type="Pfam" id="PF00535"/>
    </source>
</evidence>
<dbReference type="RefSeq" id="WP_090476754.1">
    <property type="nucleotide sequence ID" value="NZ_LT629710.1"/>
</dbReference>
<dbReference type="CDD" id="cd00761">
    <property type="entry name" value="Glyco_tranf_GTA_type"/>
    <property type="match status" value="1"/>
</dbReference>
<name>A0A1H0PIB6_9ACTN</name>
<sequence length="284" mass="31383">MNPGDRLPRVSVVVPAYNNVRHIDATVHSILSQTYTDFELILSDHSSTDGTWERLQSFAGDPRVRLMRVPTGGGAPANWNAVTAAARGELLKLVCGDDLLYPTGLAEQVAAFDEHPEAVLVAGQRDVVDETGVPVIRARGLQHLHGLIQGPTAIRRTVRAGTNVFGEPACVLFRRTALLADGGWDARSPYLIDQATCARVLLRGPMVAIRRSLAGFRISAQQWSVSLSKEQSEHARMFHKLIRTEHPEVLSPWDVRLGDARATLMAYKRRAAYIWLRRRMGHSG</sequence>
<dbReference type="InterPro" id="IPR001173">
    <property type="entry name" value="Glyco_trans_2-like"/>
</dbReference>
<dbReference type="Proteomes" id="UP000198741">
    <property type="component" value="Chromosome I"/>
</dbReference>